<keyword evidence="6" id="KW-0460">Magnesium</keyword>
<comment type="cofactor">
    <cofactor evidence="6">
        <name>Mg(2+)</name>
        <dbReference type="ChEBI" id="CHEBI:18420"/>
    </cofactor>
</comment>
<comment type="catalytic activity">
    <reaction evidence="6">
        <text>acetate + ATP + CoA = acetyl-CoA + AMP + diphosphate</text>
        <dbReference type="Rhea" id="RHEA:23176"/>
        <dbReference type="ChEBI" id="CHEBI:30089"/>
        <dbReference type="ChEBI" id="CHEBI:30616"/>
        <dbReference type="ChEBI" id="CHEBI:33019"/>
        <dbReference type="ChEBI" id="CHEBI:57287"/>
        <dbReference type="ChEBI" id="CHEBI:57288"/>
        <dbReference type="ChEBI" id="CHEBI:456215"/>
        <dbReference type="EC" id="6.2.1.1"/>
    </reaction>
</comment>
<dbReference type="GO" id="GO:0046872">
    <property type="term" value="F:metal ion binding"/>
    <property type="evidence" value="ECO:0007669"/>
    <property type="project" value="UniProtKB-KW"/>
</dbReference>
<feature type="binding site" evidence="6">
    <location>
        <begin position="389"/>
        <end position="391"/>
    </location>
    <ligand>
        <name>ATP</name>
        <dbReference type="ChEBI" id="CHEBI:30616"/>
    </ligand>
</feature>
<dbReference type="CDD" id="cd05966">
    <property type="entry name" value="ACS"/>
    <property type="match status" value="1"/>
</dbReference>
<dbReference type="PROSITE" id="PS00455">
    <property type="entry name" value="AMP_BINDING"/>
    <property type="match status" value="1"/>
</dbReference>
<evidence type="ECO:0000256" key="6">
    <source>
        <dbReference type="HAMAP-Rule" id="MF_01123"/>
    </source>
</evidence>
<protein>
    <recommendedName>
        <fullName evidence="6">Acetyl-coenzyme A synthetase</fullName>
        <shortName evidence="6">AcCoA synthetase</shortName>
        <shortName evidence="6">Acs</shortName>
        <ecNumber evidence="6">6.2.1.1</ecNumber>
    </recommendedName>
    <alternativeName>
        <fullName evidence="6">Acetate--CoA ligase</fullName>
    </alternativeName>
    <alternativeName>
        <fullName evidence="6">Acyl-activating enzyme</fullName>
    </alternativeName>
</protein>
<feature type="binding site" evidence="6">
    <location>
        <position position="540"/>
    </location>
    <ligand>
        <name>Mg(2+)</name>
        <dbReference type="ChEBI" id="CHEBI:18420"/>
    </ligand>
</feature>
<feature type="binding site" evidence="6">
    <location>
        <position position="337"/>
    </location>
    <ligand>
        <name>CoA</name>
        <dbReference type="ChEBI" id="CHEBI:57287"/>
    </ligand>
</feature>
<name>A0A430S8V8_THESC</name>
<dbReference type="Pfam" id="PF16177">
    <property type="entry name" value="ACAS_N"/>
    <property type="match status" value="1"/>
</dbReference>
<feature type="binding site" evidence="6">
    <location>
        <position position="503"/>
    </location>
    <ligand>
        <name>ATP</name>
        <dbReference type="ChEBI" id="CHEBI:30616"/>
    </ligand>
</feature>
<feature type="domain" description="Acetyl-coenzyme A synthetase N-terminal" evidence="9">
    <location>
        <begin position="32"/>
        <end position="85"/>
    </location>
</feature>
<keyword evidence="2 6" id="KW-0436">Ligase</keyword>
<dbReference type="InterPro" id="IPR045851">
    <property type="entry name" value="AMP-bd_C_sf"/>
</dbReference>
<feature type="domain" description="AMP-binding enzyme C-terminal" evidence="8">
    <location>
        <begin position="534"/>
        <end position="612"/>
    </location>
</feature>
<dbReference type="Gene3D" id="3.30.300.30">
    <property type="match status" value="1"/>
</dbReference>
<dbReference type="PANTHER" id="PTHR24095">
    <property type="entry name" value="ACETYL-COENZYME A SYNTHETASE"/>
    <property type="match status" value="1"/>
</dbReference>
<dbReference type="RefSeq" id="WP_126209448.1">
    <property type="nucleotide sequence ID" value="NZ_PELZ01000459.1"/>
</dbReference>
<gene>
    <name evidence="10" type="primary">acs</name>
    <name evidence="6" type="synonym">acsA</name>
    <name evidence="10" type="ORF">CSW37_12645</name>
</gene>
<evidence type="ECO:0000256" key="2">
    <source>
        <dbReference type="ARBA" id="ARBA00022598"/>
    </source>
</evidence>
<dbReference type="NCBIfam" id="TIGR02188">
    <property type="entry name" value="Ac_CoA_lig_AcsA"/>
    <property type="match status" value="1"/>
</dbReference>
<feature type="binding site" evidence="6">
    <location>
        <begin position="195"/>
        <end position="198"/>
    </location>
    <ligand>
        <name>CoA</name>
        <dbReference type="ChEBI" id="CHEBI:57287"/>
    </ligand>
</feature>
<keyword evidence="6" id="KW-0479">Metal-binding</keyword>
<feature type="binding site" evidence="6">
    <location>
        <position position="313"/>
    </location>
    <ligand>
        <name>CoA</name>
        <dbReference type="ChEBI" id="CHEBI:57287"/>
    </ligand>
</feature>
<organism evidence="10 11">
    <name type="scientific">Thermus scotoductus</name>
    <dbReference type="NCBI Taxonomy" id="37636"/>
    <lineage>
        <taxon>Bacteria</taxon>
        <taxon>Thermotogati</taxon>
        <taxon>Deinococcota</taxon>
        <taxon>Deinococci</taxon>
        <taxon>Thermales</taxon>
        <taxon>Thermaceae</taxon>
        <taxon>Thermus</taxon>
    </lineage>
</organism>
<comment type="caution">
    <text evidence="10">The sequence shown here is derived from an EMBL/GenBank/DDBJ whole genome shotgun (WGS) entry which is preliminary data.</text>
</comment>
<feature type="binding site" evidence="6">
    <location>
        <begin position="413"/>
        <end position="418"/>
    </location>
    <ligand>
        <name>ATP</name>
        <dbReference type="ChEBI" id="CHEBI:30616"/>
    </ligand>
</feature>
<dbReference type="EMBL" id="PELZ01000459">
    <property type="protein sequence ID" value="RTH32171.1"/>
    <property type="molecule type" value="Genomic_DNA"/>
</dbReference>
<dbReference type="InterPro" id="IPR032387">
    <property type="entry name" value="ACAS_N"/>
</dbReference>
<evidence type="ECO:0000259" key="9">
    <source>
        <dbReference type="Pfam" id="PF16177"/>
    </source>
</evidence>
<evidence type="ECO:0000256" key="1">
    <source>
        <dbReference type="ARBA" id="ARBA00006432"/>
    </source>
</evidence>
<feature type="binding site" evidence="6">
    <location>
        <position position="545"/>
    </location>
    <ligand>
        <name>Mg(2+)</name>
        <dbReference type="ChEBI" id="CHEBI:18420"/>
    </ligand>
</feature>
<feature type="binding site" evidence="6">
    <location>
        <position position="542"/>
    </location>
    <ligand>
        <name>Mg(2+)</name>
        <dbReference type="ChEBI" id="CHEBI:18420"/>
    </ligand>
</feature>
<feature type="binding site" evidence="6">
    <location>
        <position position="518"/>
    </location>
    <ligand>
        <name>ATP</name>
        <dbReference type="ChEBI" id="CHEBI:30616"/>
    </ligand>
</feature>
<dbReference type="Pfam" id="PF00501">
    <property type="entry name" value="AMP-binding"/>
    <property type="match status" value="1"/>
</dbReference>
<dbReference type="EC" id="6.2.1.1" evidence="6"/>
<dbReference type="FunFam" id="3.40.50.12780:FF:000001">
    <property type="entry name" value="Acetyl-coenzyme A synthetase"/>
    <property type="match status" value="1"/>
</dbReference>
<evidence type="ECO:0000256" key="3">
    <source>
        <dbReference type="ARBA" id="ARBA00022741"/>
    </source>
</evidence>
<dbReference type="GO" id="GO:0005524">
    <property type="term" value="F:ATP binding"/>
    <property type="evidence" value="ECO:0007669"/>
    <property type="project" value="UniProtKB-KW"/>
</dbReference>
<accession>A0A430S8V8</accession>
<comment type="function">
    <text evidence="6">Catalyzes the conversion of acetate into acetyl-CoA (AcCoA), an essential intermediate at the junction of anabolic and catabolic pathways. AcsA undergoes a two-step reaction. In the first half reaction, AcsA combines acetate with ATP to form acetyl-adenylate (AcAMP) intermediate. In the second half reaction, it can then transfer the acetyl group from AcAMP to the sulfhydryl group of CoA, forming the product AcCoA.</text>
</comment>
<dbReference type="InterPro" id="IPR025110">
    <property type="entry name" value="AMP-bd_C"/>
</dbReference>
<proteinExistence type="inferred from homology"/>
<evidence type="ECO:0000259" key="7">
    <source>
        <dbReference type="Pfam" id="PF00501"/>
    </source>
</evidence>
<reference evidence="10 11" key="1">
    <citation type="journal article" date="2019" name="Extremophiles">
        <title>Biogeography of thermophiles and predominance of Thermus scotoductus in domestic water heaters.</title>
        <authorList>
            <person name="Wilpiszeski R.L."/>
            <person name="Zhang Z."/>
            <person name="House C.H."/>
        </authorList>
    </citation>
    <scope>NUCLEOTIDE SEQUENCE [LARGE SCALE GENOMIC DNA]</scope>
    <source>
        <strain evidence="10 11">24_S24</strain>
    </source>
</reference>
<feature type="domain" description="AMP-dependent synthetase/ligase" evidence="7">
    <location>
        <begin position="87"/>
        <end position="473"/>
    </location>
</feature>
<dbReference type="Proteomes" id="UP000288051">
    <property type="component" value="Unassembled WGS sequence"/>
</dbReference>
<dbReference type="HAMAP" id="MF_01123">
    <property type="entry name" value="Ac_CoA_synth"/>
    <property type="match status" value="1"/>
</dbReference>
<dbReference type="InterPro" id="IPR011904">
    <property type="entry name" value="Ac_CoA_lig"/>
</dbReference>
<sequence>MDRIEGVLKEERVFYPSEEFRSKAHIKSEEEYQRLYEESLKDPEGFWGRVASELHWFEPWQKVLEGDLPHAKWFVGGKTNLSYNALDRHVQTWRRNKAALVWEGEPGEERVLTYHDLWREVQKFANVLKRLGVKKGDRVTIYLPMIPEAAIAMLACTRIGAIHSVVFGGFSSGALAERIRDAEAKVLITADGGYRRGQVVPLKQNADEALKEVSTVEHVVVVRRTGEEVPWTPGRDHWWHELMEAASDRCEAEPMEAEEPLFILYTSGSTGKPKGVLHTLGGYMTYVYLTTKLVFDLKDEDVYWCTADVGWITGHSYVVYGPLLNGATTVMYEGAPNWPEPDRFWQIVDKYGVNILYTAPTAIRAFMKWGEGWPLKHRLDSLRLLGTVGEPINPEAWLWYYQVIGKGRCPIVDTWWQTETGGIMITTLPGVHPMKPGHAGKPFFGVRPEILDSEHRPVENPDEGGHLCITRPWPSMLRTVWGDPDRFLQQYFSQHPGSYFTGDGARRDKEGYYLILGRVDDVLNVAGHRLGTMEIESALVSHPAVAEAAVVGRPDPLKGEAIVAFVTLKEGHAPSEALRDELKAHVAKVIGPIARPDEVRFTEALPKTRSGKIMRRLLRQIAAGEKEIKGDTSTLEDHRVVERLKEGA</sequence>
<feature type="binding site" evidence="6">
    <location>
        <position position="529"/>
    </location>
    <ligand>
        <name>ATP</name>
        <dbReference type="ChEBI" id="CHEBI:30616"/>
    </ligand>
</feature>
<dbReference type="SUPFAM" id="SSF56801">
    <property type="entry name" value="Acetyl-CoA synthetase-like"/>
    <property type="match status" value="1"/>
</dbReference>
<keyword evidence="4 6" id="KW-0067">ATP-binding</keyword>
<dbReference type="InterPro" id="IPR042099">
    <property type="entry name" value="ANL_N_sf"/>
</dbReference>
<dbReference type="Pfam" id="PF13193">
    <property type="entry name" value="AMP-binding_C"/>
    <property type="match status" value="1"/>
</dbReference>
<dbReference type="NCBIfam" id="NF001208">
    <property type="entry name" value="PRK00174.1"/>
    <property type="match status" value="1"/>
</dbReference>
<comment type="caution">
    <text evidence="6">Lacks conserved residue(s) required for the propagation of feature annotation.</text>
</comment>
<evidence type="ECO:0000256" key="5">
    <source>
        <dbReference type="ARBA" id="ARBA00022990"/>
    </source>
</evidence>
<dbReference type="Gene3D" id="3.40.50.12780">
    <property type="entry name" value="N-terminal domain of ligase-like"/>
    <property type="match status" value="1"/>
</dbReference>
<dbReference type="GO" id="GO:0005829">
    <property type="term" value="C:cytosol"/>
    <property type="evidence" value="ECO:0007669"/>
    <property type="project" value="TreeGrafter"/>
</dbReference>
<dbReference type="GO" id="GO:0019427">
    <property type="term" value="P:acetyl-CoA biosynthetic process from acetate"/>
    <property type="evidence" value="ECO:0007669"/>
    <property type="project" value="UniProtKB-UniRule"/>
</dbReference>
<dbReference type="InterPro" id="IPR020845">
    <property type="entry name" value="AMP-binding_CS"/>
</dbReference>
<feature type="modified residue" description="N6-acetyllysine" evidence="6">
    <location>
        <position position="612"/>
    </location>
</feature>
<dbReference type="PANTHER" id="PTHR24095:SF14">
    <property type="entry name" value="ACETYL-COENZYME A SYNTHETASE 1"/>
    <property type="match status" value="1"/>
</dbReference>
<dbReference type="GO" id="GO:0003987">
    <property type="term" value="F:acetate-CoA ligase activity"/>
    <property type="evidence" value="ECO:0007669"/>
    <property type="project" value="UniProtKB-UniRule"/>
</dbReference>
<keyword evidence="5 6" id="KW-0007">Acetylation</keyword>
<evidence type="ECO:0000256" key="4">
    <source>
        <dbReference type="ARBA" id="ARBA00022840"/>
    </source>
</evidence>
<evidence type="ECO:0000313" key="11">
    <source>
        <dbReference type="Proteomes" id="UP000288051"/>
    </source>
</evidence>
<keyword evidence="3 6" id="KW-0547">Nucleotide-binding</keyword>
<evidence type="ECO:0000259" key="8">
    <source>
        <dbReference type="Pfam" id="PF13193"/>
    </source>
</evidence>
<evidence type="ECO:0000313" key="10">
    <source>
        <dbReference type="EMBL" id="RTH32171.1"/>
    </source>
</evidence>
<dbReference type="InterPro" id="IPR000873">
    <property type="entry name" value="AMP-dep_synth/lig_dom"/>
</dbReference>
<comment type="PTM">
    <text evidence="6">Acetylated. Deacetylation by the SIR2-homolog deacetylase activates the enzyme.</text>
</comment>
<comment type="similarity">
    <text evidence="1 6">Belongs to the ATP-dependent AMP-binding enzyme family.</text>
</comment>
<dbReference type="AlphaFoldDB" id="A0A430S8V8"/>
<dbReference type="GO" id="GO:0016208">
    <property type="term" value="F:AMP binding"/>
    <property type="evidence" value="ECO:0007669"/>
    <property type="project" value="InterPro"/>
</dbReference>